<dbReference type="EMBL" id="JABFDN010000006">
    <property type="protein sequence ID" value="NPU67187.1"/>
    <property type="molecule type" value="Genomic_DNA"/>
</dbReference>
<feature type="domain" description="CheW-like" evidence="4">
    <location>
        <begin position="12"/>
        <end position="151"/>
    </location>
</feature>
<dbReference type="InterPro" id="IPR002545">
    <property type="entry name" value="CheW-lke_dom"/>
</dbReference>
<gene>
    <name evidence="5" type="ORF">HL667_19445</name>
</gene>
<dbReference type="SUPFAM" id="SSF50341">
    <property type="entry name" value="CheW-like"/>
    <property type="match status" value="3"/>
</dbReference>
<reference evidence="5" key="1">
    <citation type="submission" date="2020-05" db="EMBL/GenBank/DDBJ databases">
        <title>Nod-independent and nitrogen-fixing Bradyrhizobium aeschynomene sp. nov. isolated from nodules of Aeschynomene indica.</title>
        <authorList>
            <person name="Zhang Z."/>
        </authorList>
    </citation>
    <scope>NUCLEOTIDE SEQUENCE</scope>
    <source>
        <strain evidence="5">83012</strain>
    </source>
</reference>
<protein>
    <recommendedName>
        <fullName evidence="2">Chemotaxis protein CheW</fullName>
    </recommendedName>
</protein>
<dbReference type="PANTHER" id="PTHR22617">
    <property type="entry name" value="CHEMOTAXIS SENSOR HISTIDINE KINASE-RELATED"/>
    <property type="match status" value="1"/>
</dbReference>
<accession>A0ABX2CG71</accession>
<evidence type="ECO:0000313" key="6">
    <source>
        <dbReference type="Proteomes" id="UP000886476"/>
    </source>
</evidence>
<feature type="domain" description="CheW-like" evidence="4">
    <location>
        <begin position="346"/>
        <end position="488"/>
    </location>
</feature>
<comment type="subcellular location">
    <subcellularLocation>
        <location evidence="1">Cytoplasm</location>
    </subcellularLocation>
</comment>
<comment type="caution">
    <text evidence="5">The sequence shown here is derived from an EMBL/GenBank/DDBJ whole genome shotgun (WGS) entry which is preliminary data.</text>
</comment>
<keyword evidence="3" id="KW-0963">Cytoplasm</keyword>
<dbReference type="PANTHER" id="PTHR22617:SF45">
    <property type="entry name" value="CHEMOTAXIS PROTEIN CHEW"/>
    <property type="match status" value="1"/>
</dbReference>
<proteinExistence type="predicted"/>
<evidence type="ECO:0000256" key="3">
    <source>
        <dbReference type="ARBA" id="ARBA00022490"/>
    </source>
</evidence>
<feature type="domain" description="CheW-like" evidence="4">
    <location>
        <begin position="178"/>
        <end position="321"/>
    </location>
</feature>
<dbReference type="Gene3D" id="2.40.50.180">
    <property type="entry name" value="CheA-289, Domain 4"/>
    <property type="match status" value="3"/>
</dbReference>
<dbReference type="InterPro" id="IPR039315">
    <property type="entry name" value="CheW"/>
</dbReference>
<dbReference type="PROSITE" id="PS50851">
    <property type="entry name" value="CHEW"/>
    <property type="match status" value="3"/>
</dbReference>
<evidence type="ECO:0000259" key="4">
    <source>
        <dbReference type="PROSITE" id="PS50851"/>
    </source>
</evidence>
<dbReference type="Gene3D" id="2.30.30.40">
    <property type="entry name" value="SH3 Domains"/>
    <property type="match status" value="3"/>
</dbReference>
<dbReference type="Pfam" id="PF01584">
    <property type="entry name" value="CheW"/>
    <property type="match status" value="3"/>
</dbReference>
<keyword evidence="6" id="KW-1185">Reference proteome</keyword>
<evidence type="ECO:0000313" key="5">
    <source>
        <dbReference type="EMBL" id="NPU67187.1"/>
    </source>
</evidence>
<dbReference type="Proteomes" id="UP000886476">
    <property type="component" value="Unassembled WGS sequence"/>
</dbReference>
<dbReference type="InterPro" id="IPR036061">
    <property type="entry name" value="CheW-like_dom_sf"/>
</dbReference>
<sequence>MDEFRTSGAARDPRFLTFRSAGHLYAVPADSVSEVMRLPAIARVPQAPQSLMGLANLRGSVLPVASVRALLGRSEAAATPASRLIVLQGTSPVALAVDEVSDLVRIAHEAIRTAEADVAASTGERLQGVFESKSDVVKILDIPELLRVAFVARTTSLQKADVGAVSRAPACALANTVRARVVTFDVAGQEYALPLGAIREIVATPAHLTIVPGSDDAVLGIVAYHDRLLPLLSLRRLLDLPAAAGRGEQALIVSFDDVLIGFVADRIRAVISVDVERLEKLPPVLAARLGGETQVKEIYRAANDRLIAILAPDRLLREDVMKTLAQSDATIKSTRQRHAPEDEVVELRFLVFRLDNDEFALPIDAVDEVARVPDQITRLPKAPEFLEGVINLRGEVLPVIDQRRRFDMPSSIATTGKRLVVVRTDRHRAGLIVDSVLEVLRCSPNQITSSPDLAGDSHDVVRSVINLEASGRILLLLDPSTLLTRSERDLLDAFGKDRGKTSRKTRP</sequence>
<name>A0ABX2CG71_9BRAD</name>
<organism evidence="5 6">
    <name type="scientific">Bradyrhizobium aeschynomenes</name>
    <dbReference type="NCBI Taxonomy" id="2734909"/>
    <lineage>
        <taxon>Bacteria</taxon>
        <taxon>Pseudomonadati</taxon>
        <taxon>Pseudomonadota</taxon>
        <taxon>Alphaproteobacteria</taxon>
        <taxon>Hyphomicrobiales</taxon>
        <taxon>Nitrobacteraceae</taxon>
        <taxon>Bradyrhizobium</taxon>
    </lineage>
</organism>
<evidence type="ECO:0000256" key="2">
    <source>
        <dbReference type="ARBA" id="ARBA00021483"/>
    </source>
</evidence>
<dbReference type="RefSeq" id="WP_172112288.1">
    <property type="nucleotide sequence ID" value="NZ_JABFDN010000006.1"/>
</dbReference>
<evidence type="ECO:0000256" key="1">
    <source>
        <dbReference type="ARBA" id="ARBA00004496"/>
    </source>
</evidence>
<dbReference type="SMART" id="SM00260">
    <property type="entry name" value="CheW"/>
    <property type="match status" value="3"/>
</dbReference>